<organism evidence="1">
    <name type="scientific">Lepeophtheirus salmonis</name>
    <name type="common">Salmon louse</name>
    <name type="synonym">Caligus salmonis</name>
    <dbReference type="NCBI Taxonomy" id="72036"/>
    <lineage>
        <taxon>Eukaryota</taxon>
        <taxon>Metazoa</taxon>
        <taxon>Ecdysozoa</taxon>
        <taxon>Arthropoda</taxon>
        <taxon>Crustacea</taxon>
        <taxon>Multicrustacea</taxon>
        <taxon>Hexanauplia</taxon>
        <taxon>Copepoda</taxon>
        <taxon>Siphonostomatoida</taxon>
        <taxon>Caligidae</taxon>
        <taxon>Lepeophtheirus</taxon>
    </lineage>
</organism>
<reference evidence="1" key="1">
    <citation type="submission" date="2014-05" db="EMBL/GenBank/DDBJ databases">
        <authorList>
            <person name="Chronopoulou M."/>
        </authorList>
    </citation>
    <scope>NUCLEOTIDE SEQUENCE</scope>
    <source>
        <tissue evidence="1">Whole organism</tissue>
    </source>
</reference>
<name>A0A0K2TBU2_LEPSM</name>
<dbReference type="EMBL" id="HACA01005686">
    <property type="protein sequence ID" value="CDW23047.1"/>
    <property type="molecule type" value="Transcribed_RNA"/>
</dbReference>
<accession>A0A0K2TBU2</accession>
<proteinExistence type="predicted"/>
<sequence>MMWWFNIKATIITN</sequence>
<evidence type="ECO:0000313" key="1">
    <source>
        <dbReference type="EMBL" id="CDW23047.1"/>
    </source>
</evidence>
<protein>
    <submittedName>
        <fullName evidence="1">Uncharacterized protein</fullName>
    </submittedName>
</protein>